<organism evidence="4 5">
    <name type="scientific">Runella defluvii</name>
    <dbReference type="NCBI Taxonomy" id="370973"/>
    <lineage>
        <taxon>Bacteria</taxon>
        <taxon>Pseudomonadati</taxon>
        <taxon>Bacteroidota</taxon>
        <taxon>Cytophagia</taxon>
        <taxon>Cytophagales</taxon>
        <taxon>Spirosomataceae</taxon>
        <taxon>Runella</taxon>
    </lineage>
</organism>
<dbReference type="EMBL" id="JACIBY010000006">
    <property type="protein sequence ID" value="MBB3839420.1"/>
    <property type="molecule type" value="Genomic_DNA"/>
</dbReference>
<protein>
    <submittedName>
        <fullName evidence="4">DNA-binding LytR/AlgR family response regulator</fullName>
    </submittedName>
</protein>
<evidence type="ECO:0000313" key="5">
    <source>
        <dbReference type="Proteomes" id="UP000541352"/>
    </source>
</evidence>
<dbReference type="Proteomes" id="UP000541352">
    <property type="component" value="Unassembled WGS sequence"/>
</dbReference>
<proteinExistence type="predicted"/>
<dbReference type="InterPro" id="IPR011006">
    <property type="entry name" value="CheY-like_superfamily"/>
</dbReference>
<dbReference type="GO" id="GO:0000156">
    <property type="term" value="F:phosphorelay response regulator activity"/>
    <property type="evidence" value="ECO:0007669"/>
    <property type="project" value="InterPro"/>
</dbReference>
<dbReference type="RefSeq" id="WP_183975657.1">
    <property type="nucleotide sequence ID" value="NZ_JACIBY010000006.1"/>
</dbReference>
<keyword evidence="5" id="KW-1185">Reference proteome</keyword>
<feature type="domain" description="HTH LytTR-type" evidence="3">
    <location>
        <begin position="136"/>
        <end position="199"/>
    </location>
</feature>
<sequence length="225" mass="25736">MIAIALDDEPAALQILQRHAEKVPFVELKYAFENAAEALRYLHQHPVDLLFLDVQMPDMLGTDFARLLKNTTTKIIFVTAHADYAVEGFELQALDYLLKPVEFGRFLQACNRALGQQAKQTGEASSLFVKDGYDWVRVNVDEILYIQSDTNLLFIHERTRKVTTRMTLGEMMSQLPTEKFLRIHKSYIVALKAIQKLERHQVTVGSVAIPLAGTYKTELEERLLR</sequence>
<dbReference type="PANTHER" id="PTHR37299">
    <property type="entry name" value="TRANSCRIPTIONAL REGULATOR-RELATED"/>
    <property type="match status" value="1"/>
</dbReference>
<gene>
    <name evidence="4" type="ORF">FHS57_003426</name>
</gene>
<dbReference type="PROSITE" id="PS50930">
    <property type="entry name" value="HTH_LYTTR"/>
    <property type="match status" value="1"/>
</dbReference>
<dbReference type="SUPFAM" id="SSF52172">
    <property type="entry name" value="CheY-like"/>
    <property type="match status" value="1"/>
</dbReference>
<name>A0A7W5ZLJ4_9BACT</name>
<dbReference type="SMART" id="SM00850">
    <property type="entry name" value="LytTR"/>
    <property type="match status" value="1"/>
</dbReference>
<evidence type="ECO:0000256" key="1">
    <source>
        <dbReference type="PROSITE-ProRule" id="PRU00169"/>
    </source>
</evidence>
<dbReference type="InterPro" id="IPR007492">
    <property type="entry name" value="LytTR_DNA-bd_dom"/>
</dbReference>
<dbReference type="InterPro" id="IPR046947">
    <property type="entry name" value="LytR-like"/>
</dbReference>
<keyword evidence="1" id="KW-0597">Phosphoprotein</keyword>
<dbReference type="Gene3D" id="2.40.50.1020">
    <property type="entry name" value="LytTr DNA-binding domain"/>
    <property type="match status" value="1"/>
</dbReference>
<dbReference type="Gene3D" id="3.40.50.2300">
    <property type="match status" value="1"/>
</dbReference>
<dbReference type="Pfam" id="PF00072">
    <property type="entry name" value="Response_reg"/>
    <property type="match status" value="1"/>
</dbReference>
<accession>A0A7W5ZLJ4</accession>
<evidence type="ECO:0000259" key="2">
    <source>
        <dbReference type="PROSITE" id="PS50110"/>
    </source>
</evidence>
<dbReference type="GO" id="GO:0003677">
    <property type="term" value="F:DNA binding"/>
    <property type="evidence" value="ECO:0007669"/>
    <property type="project" value="UniProtKB-KW"/>
</dbReference>
<dbReference type="InterPro" id="IPR001789">
    <property type="entry name" value="Sig_transdc_resp-reg_receiver"/>
</dbReference>
<feature type="modified residue" description="4-aspartylphosphate" evidence="1">
    <location>
        <position position="53"/>
    </location>
</feature>
<dbReference type="Pfam" id="PF04397">
    <property type="entry name" value="LytTR"/>
    <property type="match status" value="1"/>
</dbReference>
<dbReference type="AlphaFoldDB" id="A0A7W5ZLJ4"/>
<feature type="domain" description="Response regulatory" evidence="2">
    <location>
        <begin position="2"/>
        <end position="114"/>
    </location>
</feature>
<evidence type="ECO:0000313" key="4">
    <source>
        <dbReference type="EMBL" id="MBB3839420.1"/>
    </source>
</evidence>
<dbReference type="PROSITE" id="PS50110">
    <property type="entry name" value="RESPONSE_REGULATORY"/>
    <property type="match status" value="1"/>
</dbReference>
<comment type="caution">
    <text evidence="4">The sequence shown here is derived from an EMBL/GenBank/DDBJ whole genome shotgun (WGS) entry which is preliminary data.</text>
</comment>
<reference evidence="4 5" key="1">
    <citation type="submission" date="2020-08" db="EMBL/GenBank/DDBJ databases">
        <title>Genomic Encyclopedia of Type Strains, Phase IV (KMG-IV): sequencing the most valuable type-strain genomes for metagenomic binning, comparative biology and taxonomic classification.</title>
        <authorList>
            <person name="Goeker M."/>
        </authorList>
    </citation>
    <scope>NUCLEOTIDE SEQUENCE [LARGE SCALE GENOMIC DNA]</scope>
    <source>
        <strain evidence="4 5">DSM 17976</strain>
    </source>
</reference>
<dbReference type="SMART" id="SM00448">
    <property type="entry name" value="REC"/>
    <property type="match status" value="1"/>
</dbReference>
<keyword evidence="4" id="KW-0238">DNA-binding</keyword>
<evidence type="ECO:0000259" key="3">
    <source>
        <dbReference type="PROSITE" id="PS50930"/>
    </source>
</evidence>
<dbReference type="PANTHER" id="PTHR37299:SF1">
    <property type="entry name" value="STAGE 0 SPORULATION PROTEIN A HOMOLOG"/>
    <property type="match status" value="1"/>
</dbReference>